<keyword evidence="2" id="KW-0408">Iron</keyword>
<dbReference type="InterPro" id="IPR009051">
    <property type="entry name" value="Helical_ferredxn"/>
</dbReference>
<dbReference type="GO" id="GO:0051536">
    <property type="term" value="F:iron-sulfur cluster binding"/>
    <property type="evidence" value="ECO:0007669"/>
    <property type="project" value="UniProtKB-KW"/>
</dbReference>
<dbReference type="PRINTS" id="PR00069">
    <property type="entry name" value="ALDKETRDTASE"/>
</dbReference>
<dbReference type="GO" id="GO:0016491">
    <property type="term" value="F:oxidoreductase activity"/>
    <property type="evidence" value="ECO:0007669"/>
    <property type="project" value="InterPro"/>
</dbReference>
<dbReference type="Pfam" id="PF00248">
    <property type="entry name" value="Aldo_ket_red"/>
    <property type="match status" value="1"/>
</dbReference>
<keyword evidence="1" id="KW-0479">Metal-binding</keyword>
<dbReference type="PROSITE" id="PS51379">
    <property type="entry name" value="4FE4S_FER_2"/>
    <property type="match status" value="1"/>
</dbReference>
<dbReference type="PROSITE" id="PS51257">
    <property type="entry name" value="PROKAR_LIPOPROTEIN"/>
    <property type="match status" value="1"/>
</dbReference>
<dbReference type="InterPro" id="IPR036812">
    <property type="entry name" value="NAD(P)_OxRdtase_dom_sf"/>
</dbReference>
<evidence type="ECO:0000256" key="3">
    <source>
        <dbReference type="ARBA" id="ARBA00023014"/>
    </source>
</evidence>
<evidence type="ECO:0000256" key="1">
    <source>
        <dbReference type="ARBA" id="ARBA00022723"/>
    </source>
</evidence>
<keyword evidence="6" id="KW-1185">Reference proteome</keyword>
<comment type="caution">
    <text evidence="5">The sequence shown here is derived from an EMBL/GenBank/DDBJ whole genome shotgun (WGS) entry which is preliminary data.</text>
</comment>
<accession>A0A939KGH5</accession>
<dbReference type="AlphaFoldDB" id="A0A939KGH5"/>
<organism evidence="5 6">
    <name type="scientific">Proteiniclasticum aestuarii</name>
    <dbReference type="NCBI Taxonomy" id="2817862"/>
    <lineage>
        <taxon>Bacteria</taxon>
        <taxon>Bacillati</taxon>
        <taxon>Bacillota</taxon>
        <taxon>Clostridia</taxon>
        <taxon>Eubacteriales</taxon>
        <taxon>Clostridiaceae</taxon>
        <taxon>Proteiniclasticum</taxon>
    </lineage>
</organism>
<dbReference type="RefSeq" id="WP_207600052.1">
    <property type="nucleotide sequence ID" value="NZ_JAFNJU010000008.1"/>
</dbReference>
<dbReference type="InterPro" id="IPR017900">
    <property type="entry name" value="4Fe4S_Fe_S_CS"/>
</dbReference>
<protein>
    <submittedName>
        <fullName evidence="5">Aldo/keto reductase</fullName>
    </submittedName>
</protein>
<dbReference type="InterPro" id="IPR017896">
    <property type="entry name" value="4Fe4S_Fe-S-bd"/>
</dbReference>
<sequence>MEKRKFEKLGVSPSLLGYGCMRFPVREDKTIDEEKAQALLDHAIENGVTYIDTAYPYHDQQSETFVGKALSKYDRDSYYLATKLPVWMVKETSDVRKYFEEQLRRLQTDHVDFYLLHALNKERWEDIKRLDMIREVEKLREEGKIKYIGFSFHDEYPVFEEILTYRDWDFCQIQLNYVDTVIQQGMKGYELTEKLGIPVVIMEPVKGGALAKLPSVMEDIFHEVSPERSVASWAFRYVAALPNVKVILSGMTERSQLEDNLQTFGNYKVMSPDEMEAVEKVTKIYRSRQKNECTACGYCMPCPFGVNIPGNFKLWNHGAIYEDLAGAKEKYQLMDASKRADMCQECGACEPQCPQFITIIEDLKRVALELG</sequence>
<feature type="domain" description="4Fe-4S ferredoxin-type" evidence="4">
    <location>
        <begin position="334"/>
        <end position="362"/>
    </location>
</feature>
<proteinExistence type="predicted"/>
<gene>
    <name evidence="5" type="ORF">J3A84_10830</name>
</gene>
<evidence type="ECO:0000256" key="2">
    <source>
        <dbReference type="ARBA" id="ARBA00023004"/>
    </source>
</evidence>
<dbReference type="SUPFAM" id="SSF51430">
    <property type="entry name" value="NAD(P)-linked oxidoreductase"/>
    <property type="match status" value="1"/>
</dbReference>
<name>A0A939KGH5_9CLOT</name>
<dbReference type="PROSITE" id="PS00198">
    <property type="entry name" value="4FE4S_FER_1"/>
    <property type="match status" value="1"/>
</dbReference>
<dbReference type="Pfam" id="PF13187">
    <property type="entry name" value="Fer4_9"/>
    <property type="match status" value="1"/>
</dbReference>
<dbReference type="CDD" id="cd19096">
    <property type="entry name" value="AKR_Fe-S_oxidoreductase"/>
    <property type="match status" value="1"/>
</dbReference>
<dbReference type="PANTHER" id="PTHR43312:SF2">
    <property type="entry name" value="OXIDOREDUCTASE"/>
    <property type="match status" value="1"/>
</dbReference>
<dbReference type="Gene3D" id="3.20.20.100">
    <property type="entry name" value="NADP-dependent oxidoreductase domain"/>
    <property type="match status" value="1"/>
</dbReference>
<dbReference type="InterPro" id="IPR023210">
    <property type="entry name" value="NADP_OxRdtase_dom"/>
</dbReference>
<evidence type="ECO:0000313" key="5">
    <source>
        <dbReference type="EMBL" id="MBO1265527.1"/>
    </source>
</evidence>
<keyword evidence="3" id="KW-0411">Iron-sulfur</keyword>
<evidence type="ECO:0000259" key="4">
    <source>
        <dbReference type="PROSITE" id="PS51379"/>
    </source>
</evidence>
<dbReference type="EMBL" id="JAFNJU010000008">
    <property type="protein sequence ID" value="MBO1265527.1"/>
    <property type="molecule type" value="Genomic_DNA"/>
</dbReference>
<dbReference type="Proteomes" id="UP000664218">
    <property type="component" value="Unassembled WGS sequence"/>
</dbReference>
<dbReference type="Gene3D" id="1.10.1060.10">
    <property type="entry name" value="Alpha-helical ferredoxin"/>
    <property type="match status" value="1"/>
</dbReference>
<dbReference type="PANTHER" id="PTHR43312">
    <property type="entry name" value="D-THREO-ALDOSE 1-DEHYDROGENASE"/>
    <property type="match status" value="1"/>
</dbReference>
<dbReference type="InterPro" id="IPR020471">
    <property type="entry name" value="AKR"/>
</dbReference>
<dbReference type="GO" id="GO:0046872">
    <property type="term" value="F:metal ion binding"/>
    <property type="evidence" value="ECO:0007669"/>
    <property type="project" value="UniProtKB-KW"/>
</dbReference>
<dbReference type="InterPro" id="IPR053135">
    <property type="entry name" value="AKR2_Oxidoreductase"/>
</dbReference>
<dbReference type="SUPFAM" id="SSF46548">
    <property type="entry name" value="alpha-helical ferredoxin"/>
    <property type="match status" value="1"/>
</dbReference>
<reference evidence="5" key="1">
    <citation type="submission" date="2021-03" db="EMBL/GenBank/DDBJ databases">
        <title>Proteiniclasticum marinus sp. nov., isolated from tidal flat sediment.</title>
        <authorList>
            <person name="Namirimu T."/>
            <person name="Yang J.-A."/>
            <person name="Yang S.-H."/>
            <person name="Kim Y.-J."/>
            <person name="Kwon K.K."/>
        </authorList>
    </citation>
    <scope>NUCLEOTIDE SEQUENCE</scope>
    <source>
        <strain evidence="5">SCR006</strain>
    </source>
</reference>
<evidence type="ECO:0000313" key="6">
    <source>
        <dbReference type="Proteomes" id="UP000664218"/>
    </source>
</evidence>